<sequence length="151" mass="17962">MGIDRFFEGYPKYKGYEENCTVKDIYNWLSLPQRIAQMVQTCEQGKPALEAVVEELERAFDLRLDFSFDVGIDEKNQFHKQMVGAMIKEILWDFGYIQTLNKRFSARVNSKYFKSGMIYKFNPEYETKRIIIQYDIDSIGELLHFNRIIEN</sequence>
<dbReference type="RefSeq" id="WP_250259349.1">
    <property type="nucleotide sequence ID" value="NZ_CP097770.1"/>
</dbReference>
<reference evidence="1" key="1">
    <citation type="submission" date="2022-11" db="EMBL/GenBank/DDBJ databases">
        <authorList>
            <person name="Vasilchenko N.G."/>
            <person name="Prazdnova E.V."/>
            <person name="Gorovtsov A.V."/>
            <person name="Chistyakov V.A."/>
            <person name="Pak M.L."/>
        </authorList>
    </citation>
    <scope>NUCLEOTIDE SEQUENCE</scope>
    <source>
        <strain evidence="1">R 4.5</strain>
    </source>
</reference>
<organism evidence="1 2">
    <name type="scientific">Paenibacillus polymyxa</name>
    <name type="common">Bacillus polymyxa</name>
    <dbReference type="NCBI Taxonomy" id="1406"/>
    <lineage>
        <taxon>Bacteria</taxon>
        <taxon>Bacillati</taxon>
        <taxon>Bacillota</taxon>
        <taxon>Bacilli</taxon>
        <taxon>Bacillales</taxon>
        <taxon>Paenibacillaceae</taxon>
        <taxon>Paenibacillus</taxon>
    </lineage>
</organism>
<name>A0AAE9IAJ4_PAEPO</name>
<gene>
    <name evidence="1" type="ORF">MF626_003010</name>
</gene>
<dbReference type="EMBL" id="CP097770">
    <property type="protein sequence ID" value="URJ48735.1"/>
    <property type="molecule type" value="Genomic_DNA"/>
</dbReference>
<dbReference type="Proteomes" id="UP001055784">
    <property type="component" value="Chromosome"/>
</dbReference>
<proteinExistence type="predicted"/>
<accession>A0AAE9IAJ4</accession>
<evidence type="ECO:0000313" key="1">
    <source>
        <dbReference type="EMBL" id="URJ48735.1"/>
    </source>
</evidence>
<dbReference type="AlphaFoldDB" id="A0AAE9IAJ4"/>
<protein>
    <submittedName>
        <fullName evidence="1">Uncharacterized protein</fullName>
    </submittedName>
</protein>
<evidence type="ECO:0000313" key="2">
    <source>
        <dbReference type="Proteomes" id="UP001055784"/>
    </source>
</evidence>